<evidence type="ECO:0000256" key="5">
    <source>
        <dbReference type="PIRSR" id="PIRSR604294-1"/>
    </source>
</evidence>
<dbReference type="RefSeq" id="WP_083143496.1">
    <property type="nucleotide sequence ID" value="NZ_MVID01000008.1"/>
</dbReference>
<name>A0A375YEF5_MYCPF</name>
<evidence type="ECO:0000313" key="7">
    <source>
        <dbReference type="EMBL" id="SRX79491.1"/>
    </source>
</evidence>
<dbReference type="AlphaFoldDB" id="A0A375YEF5"/>
<protein>
    <recommendedName>
        <fullName evidence="6">Dioxygenase</fullName>
        <ecNumber evidence="6">1.13.11.-</ecNumber>
    </recommendedName>
</protein>
<keyword evidence="8" id="KW-1185">Reference proteome</keyword>
<reference evidence="7 8" key="1">
    <citation type="submission" date="2018-05" db="EMBL/GenBank/DDBJ databases">
        <authorList>
            <consortium name="IHU Genomes"/>
        </authorList>
    </citation>
    <scope>NUCLEOTIDE SEQUENCE [LARGE SCALE GENOMIC DNA]</scope>
    <source>
        <strain evidence="7 8">P7335</strain>
    </source>
</reference>
<accession>A0A375YEF5</accession>
<keyword evidence="4 5" id="KW-0408">Iron</keyword>
<dbReference type="PANTHER" id="PTHR10543:SF89">
    <property type="entry name" value="CAROTENOID 9,10(9',10')-CLEAVAGE DIOXYGENASE 1"/>
    <property type="match status" value="1"/>
</dbReference>
<comment type="similarity">
    <text evidence="1 6">Belongs to the carotenoid oxygenase family.</text>
</comment>
<keyword evidence="3 6" id="KW-0560">Oxidoreductase</keyword>
<dbReference type="Proteomes" id="UP000252008">
    <property type="component" value="Unassembled WGS sequence"/>
</dbReference>
<evidence type="ECO:0000256" key="3">
    <source>
        <dbReference type="ARBA" id="ARBA00023002"/>
    </source>
</evidence>
<sequence>MTDMSVAPSVDLASLPSLRRYLDHLSGDERRSALGRLAALSPEDLLSFGASEPQLVEHDYRVDDITGTLPDGLAGTLYRNGPGRWQDHTGRPLHHLFDGDGMLSAFTIDGGADGAGVRYRNRYVRTRHFQGRTGVTHMGTAAPGGWRANIGRVPPNLANTGVVEHAGHLYALWEAGPPHEIDPDTLETIGVRRFGGELRWLGSFSAHPCFCPSSGAMFNFGVELVPRPHLRIYHTDHTGRLRHFRSTPLPYPAMVHDFALTERYLVFLVSPILPDAMAVLLGRAPIGDTLRYRPDKGSTFILVPRDGGRIRRIDHAAILQFHLSNAFDDGGDVVVDVITYSDPCLLERIARFQTSPLDDAPSVFTRFRITASGRVLTEPLSDNSCEFPRHHPAYEGRPHRYAYYNTRTRLCAFYDSVTKLDLVDRTERTYSSPEPGNSFCEPVFAPRLGATAEDDGWLLTVEYRAAQQTSRLVVLDAADPSRGPLATAQLTSHLPQGFHGSFVARRR</sequence>
<dbReference type="PANTHER" id="PTHR10543">
    <property type="entry name" value="BETA-CAROTENE DIOXYGENASE"/>
    <property type="match status" value="1"/>
</dbReference>
<evidence type="ECO:0000256" key="6">
    <source>
        <dbReference type="RuleBase" id="RU364048"/>
    </source>
</evidence>
<feature type="binding site" evidence="5">
    <location>
        <position position="322"/>
    </location>
    <ligand>
        <name>Fe cation</name>
        <dbReference type="ChEBI" id="CHEBI:24875"/>
        <note>catalytic</note>
    </ligand>
</feature>
<keyword evidence="2 5" id="KW-0479">Metal-binding</keyword>
<feature type="binding site" evidence="5">
    <location>
        <position position="207"/>
    </location>
    <ligand>
        <name>Fe cation</name>
        <dbReference type="ChEBI" id="CHEBI:24875"/>
        <note>catalytic</note>
    </ligand>
</feature>
<dbReference type="GO" id="GO:0046872">
    <property type="term" value="F:metal ion binding"/>
    <property type="evidence" value="ECO:0007669"/>
    <property type="project" value="UniProtKB-KW"/>
</dbReference>
<dbReference type="InterPro" id="IPR004294">
    <property type="entry name" value="Carotenoid_Oase"/>
</dbReference>
<dbReference type="Pfam" id="PF03055">
    <property type="entry name" value="RPE65"/>
    <property type="match status" value="1"/>
</dbReference>
<evidence type="ECO:0000256" key="4">
    <source>
        <dbReference type="ARBA" id="ARBA00023004"/>
    </source>
</evidence>
<dbReference type="GO" id="GO:0016121">
    <property type="term" value="P:carotene catabolic process"/>
    <property type="evidence" value="ECO:0007669"/>
    <property type="project" value="TreeGrafter"/>
</dbReference>
<organism evidence="7 8">
    <name type="scientific">Mycolicibacterium parafortuitum</name>
    <name type="common">Mycobacterium parafortuitum</name>
    <dbReference type="NCBI Taxonomy" id="39692"/>
    <lineage>
        <taxon>Bacteria</taxon>
        <taxon>Bacillati</taxon>
        <taxon>Actinomycetota</taxon>
        <taxon>Actinomycetes</taxon>
        <taxon>Mycobacteriales</taxon>
        <taxon>Mycobacteriaceae</taxon>
        <taxon>Mycolicibacterium</taxon>
    </lineage>
</organism>
<evidence type="ECO:0000256" key="2">
    <source>
        <dbReference type="ARBA" id="ARBA00022723"/>
    </source>
</evidence>
<dbReference type="STRING" id="39692.BST38_11925"/>
<keyword evidence="6" id="KW-0223">Dioxygenase</keyword>
<feature type="binding site" evidence="5">
    <location>
        <position position="499"/>
    </location>
    <ligand>
        <name>Fe cation</name>
        <dbReference type="ChEBI" id="CHEBI:24875"/>
        <note>catalytic</note>
    </ligand>
</feature>
<dbReference type="EMBL" id="UEGS01000001">
    <property type="protein sequence ID" value="SRX79491.1"/>
    <property type="molecule type" value="Genomic_DNA"/>
</dbReference>
<feature type="binding site" evidence="5">
    <location>
        <position position="256"/>
    </location>
    <ligand>
        <name>Fe cation</name>
        <dbReference type="ChEBI" id="CHEBI:24875"/>
        <note>catalytic</note>
    </ligand>
</feature>
<dbReference type="GO" id="GO:0010436">
    <property type="term" value="F:carotenoid dioxygenase activity"/>
    <property type="evidence" value="ECO:0007669"/>
    <property type="project" value="TreeGrafter"/>
</dbReference>
<dbReference type="EC" id="1.13.11.-" evidence="6"/>
<gene>
    <name evidence="7" type="ORF">MPP7335_01228</name>
</gene>
<evidence type="ECO:0000256" key="1">
    <source>
        <dbReference type="ARBA" id="ARBA00006787"/>
    </source>
</evidence>
<comment type="cofactor">
    <cofactor evidence="5 6">
        <name>Fe(2+)</name>
        <dbReference type="ChEBI" id="CHEBI:29033"/>
    </cofactor>
    <text evidence="5 6">Binds 1 Fe(2+) ion per subunit.</text>
</comment>
<evidence type="ECO:0000313" key="8">
    <source>
        <dbReference type="Proteomes" id="UP000252008"/>
    </source>
</evidence>
<proteinExistence type="inferred from homology"/>